<dbReference type="EMBL" id="JAUJEA010000001">
    <property type="protein sequence ID" value="MDN5199913.1"/>
    <property type="molecule type" value="Genomic_DNA"/>
</dbReference>
<dbReference type="InterPro" id="IPR037066">
    <property type="entry name" value="Plug_dom_sf"/>
</dbReference>
<dbReference type="Gene3D" id="2.40.170.20">
    <property type="entry name" value="TonB-dependent receptor, beta-barrel domain"/>
    <property type="match status" value="1"/>
</dbReference>
<dbReference type="Proteomes" id="UP001172082">
    <property type="component" value="Unassembled WGS sequence"/>
</dbReference>
<evidence type="ECO:0000256" key="2">
    <source>
        <dbReference type="ARBA" id="ARBA00022448"/>
    </source>
</evidence>
<evidence type="ECO:0000256" key="5">
    <source>
        <dbReference type="ARBA" id="ARBA00023136"/>
    </source>
</evidence>
<keyword evidence="9" id="KW-0675">Receptor</keyword>
<gene>
    <name evidence="9" type="ORF">QQ008_01030</name>
</gene>
<dbReference type="SUPFAM" id="SSF56935">
    <property type="entry name" value="Porins"/>
    <property type="match status" value="1"/>
</dbReference>
<feature type="domain" description="TonB-dependent receptor plug" evidence="8">
    <location>
        <begin position="152"/>
        <end position="255"/>
    </location>
</feature>
<dbReference type="InterPro" id="IPR036942">
    <property type="entry name" value="Beta-barrel_TonB_sf"/>
</dbReference>
<keyword evidence="10" id="KW-1185">Reference proteome</keyword>
<evidence type="ECO:0000259" key="8">
    <source>
        <dbReference type="Pfam" id="PF07715"/>
    </source>
</evidence>
<accession>A0ABT8KI33</accession>
<keyword evidence="4 7" id="KW-0812">Transmembrane</keyword>
<dbReference type="Pfam" id="PF07715">
    <property type="entry name" value="Plug"/>
    <property type="match status" value="1"/>
</dbReference>
<proteinExistence type="inferred from homology"/>
<sequence length="1100" mass="120063">MRETLPKGFARGLLFMKMKISCSLFCVFIASQVVASGHAESNPSTDESVTVTSKKITLELIQGRVTDSNGDAMPGVEVIIEGTSRGTVTDADGNYKINAEKGDVLIFSFIGMKTETIVIGNNTTINIALQDDLTVLSEIIVVAYGTAKKGAFTGSATQINAEALEGRALTNISAAIEGSAGIQFSPGSGQPGASSPIRVRGFGSVNASSAPLYVVDGVIFSGSLSSINPNDVESITVLKDAASTALYGNKAANGVVLITTKTGTSGQSKFSLNFSQGVTSRAIPEYERVSAEQYYPLLWEAYRNSLSISGNIPESDANQIASGLLPRFTSGPNVGLQNYNGGAFNDIFQNLGTNPFNVGNTEIVLPNGSLNPNARLLYPDDLDWQDELTRGGSRTNLDLSYQGGTEKTSYYASLGYLDDTGWIINSDFKRISGRINVTTQPKDWLKTGFNLAGASSTSNQAADGGSTSFVNPFFSTRRIAPIYPIYEHDPVTGEFILDSNGNRIYDLGANRVGNTNGRHAIQETLLNVDRDKIFSVTARTFVDLYFLNGFKFTANASIDKRFFNNEDFENPIVGDGAPSGRAGRTATTRTSLTFNQLLSYTKDFGEHSIEGLVGHESFEYEVNSLFGNRLEIIADGNTELINFTTTTNLSSNTVMYSTEGYLARVNYDYGDKYYLSASFRRDGSSRFDRNVRWGNFWSVGGAWRIDQESFFPQTNWLNTLKLRASYGEVGNDSNLNSTALSFFASQALFALNNNNASEPGILVSTLAAPTLEWETNSQQDVALEFSLMNDRLSGSVEYYNRETDNLLFEVPLPLSSGLDDRNQNIGTMFNRGVEVNLSGEVIKNPDFTWRLDVNASTIKNQFTKLPQEEIINGTKKLVVGGSIYDYWLRDWYGVDPADGAGLYILDDEADPNDASVRTVNGVLVTTNQNNAKYDFVGTAIPDLFGSFTNTFTYKNFRLGFLFTYQIGGETYDTNYAGLLQAGSYGTAYSTDILRRWQNPGDITDIPRLDAAQNTAFGSASDRWLISSSYIALRQINFSYDIPGSYLNGIGLSSARIYANAENLFLSTNRKGLDVNQNFNGTTQNRFTPSRIITVGANITF</sequence>
<name>A0ABT8KI33_9BACT</name>
<dbReference type="NCBIfam" id="TIGR04057">
    <property type="entry name" value="SusC_RagA_signa"/>
    <property type="match status" value="1"/>
</dbReference>
<comment type="subcellular location">
    <subcellularLocation>
        <location evidence="1 7">Cell outer membrane</location>
        <topology evidence="1 7">Multi-pass membrane protein</topology>
    </subcellularLocation>
</comment>
<dbReference type="InterPro" id="IPR008969">
    <property type="entry name" value="CarboxyPept-like_regulatory"/>
</dbReference>
<keyword evidence="2 7" id="KW-0813">Transport</keyword>
<dbReference type="Pfam" id="PF13715">
    <property type="entry name" value="CarbopepD_reg_2"/>
    <property type="match status" value="1"/>
</dbReference>
<evidence type="ECO:0000313" key="9">
    <source>
        <dbReference type="EMBL" id="MDN5199913.1"/>
    </source>
</evidence>
<dbReference type="NCBIfam" id="TIGR04056">
    <property type="entry name" value="OMP_RagA_SusC"/>
    <property type="match status" value="1"/>
</dbReference>
<dbReference type="PROSITE" id="PS52016">
    <property type="entry name" value="TONB_DEPENDENT_REC_3"/>
    <property type="match status" value="1"/>
</dbReference>
<organism evidence="9 10">
    <name type="scientific">Splendidivirga corallicola</name>
    <dbReference type="NCBI Taxonomy" id="3051826"/>
    <lineage>
        <taxon>Bacteria</taxon>
        <taxon>Pseudomonadati</taxon>
        <taxon>Bacteroidota</taxon>
        <taxon>Cytophagia</taxon>
        <taxon>Cytophagales</taxon>
        <taxon>Splendidivirgaceae</taxon>
        <taxon>Splendidivirga</taxon>
    </lineage>
</organism>
<evidence type="ECO:0000256" key="3">
    <source>
        <dbReference type="ARBA" id="ARBA00022452"/>
    </source>
</evidence>
<dbReference type="InterPro" id="IPR039426">
    <property type="entry name" value="TonB-dep_rcpt-like"/>
</dbReference>
<keyword evidence="6 7" id="KW-0998">Cell outer membrane</keyword>
<comment type="similarity">
    <text evidence="7">Belongs to the TonB-dependent receptor family.</text>
</comment>
<dbReference type="InterPro" id="IPR023997">
    <property type="entry name" value="TonB-dep_OMP_SusC/RagA_CS"/>
</dbReference>
<dbReference type="Gene3D" id="2.60.40.1120">
    <property type="entry name" value="Carboxypeptidase-like, regulatory domain"/>
    <property type="match status" value="1"/>
</dbReference>
<keyword evidence="5 7" id="KW-0472">Membrane</keyword>
<dbReference type="SUPFAM" id="SSF49464">
    <property type="entry name" value="Carboxypeptidase regulatory domain-like"/>
    <property type="match status" value="1"/>
</dbReference>
<comment type="caution">
    <text evidence="9">The sequence shown here is derived from an EMBL/GenBank/DDBJ whole genome shotgun (WGS) entry which is preliminary data.</text>
</comment>
<dbReference type="Gene3D" id="2.170.130.10">
    <property type="entry name" value="TonB-dependent receptor, plug domain"/>
    <property type="match status" value="1"/>
</dbReference>
<protein>
    <submittedName>
        <fullName evidence="9">TonB-dependent receptor</fullName>
    </submittedName>
</protein>
<evidence type="ECO:0000256" key="1">
    <source>
        <dbReference type="ARBA" id="ARBA00004571"/>
    </source>
</evidence>
<dbReference type="InterPro" id="IPR023996">
    <property type="entry name" value="TonB-dep_OMP_SusC/RagA"/>
</dbReference>
<reference evidence="9" key="1">
    <citation type="submission" date="2023-06" db="EMBL/GenBank/DDBJ databases">
        <title>Genomic of Parafulvivirga corallium.</title>
        <authorList>
            <person name="Wang G."/>
        </authorList>
    </citation>
    <scope>NUCLEOTIDE SEQUENCE</scope>
    <source>
        <strain evidence="9">BMA10</strain>
    </source>
</reference>
<evidence type="ECO:0000256" key="7">
    <source>
        <dbReference type="PROSITE-ProRule" id="PRU01360"/>
    </source>
</evidence>
<evidence type="ECO:0000256" key="4">
    <source>
        <dbReference type="ARBA" id="ARBA00022692"/>
    </source>
</evidence>
<dbReference type="RefSeq" id="WP_346749943.1">
    <property type="nucleotide sequence ID" value="NZ_JAUJEA010000001.1"/>
</dbReference>
<dbReference type="InterPro" id="IPR012910">
    <property type="entry name" value="Plug_dom"/>
</dbReference>
<evidence type="ECO:0000313" key="10">
    <source>
        <dbReference type="Proteomes" id="UP001172082"/>
    </source>
</evidence>
<keyword evidence="3 7" id="KW-1134">Transmembrane beta strand</keyword>
<evidence type="ECO:0000256" key="6">
    <source>
        <dbReference type="ARBA" id="ARBA00023237"/>
    </source>
</evidence>